<dbReference type="AlphaFoldDB" id="A0A835UWZ5"/>
<feature type="region of interest" description="Disordered" evidence="1">
    <location>
        <begin position="1"/>
        <end position="36"/>
    </location>
</feature>
<name>A0A835UWZ5_VANPL</name>
<accession>A0A835UWZ5</accession>
<protein>
    <submittedName>
        <fullName evidence="2">Uncharacterized protein</fullName>
    </submittedName>
</protein>
<organism evidence="2 3">
    <name type="scientific">Vanilla planifolia</name>
    <name type="common">Vanilla</name>
    <dbReference type="NCBI Taxonomy" id="51239"/>
    <lineage>
        <taxon>Eukaryota</taxon>
        <taxon>Viridiplantae</taxon>
        <taxon>Streptophyta</taxon>
        <taxon>Embryophyta</taxon>
        <taxon>Tracheophyta</taxon>
        <taxon>Spermatophyta</taxon>
        <taxon>Magnoliopsida</taxon>
        <taxon>Liliopsida</taxon>
        <taxon>Asparagales</taxon>
        <taxon>Orchidaceae</taxon>
        <taxon>Vanilloideae</taxon>
        <taxon>Vanilleae</taxon>
        <taxon>Vanilla</taxon>
    </lineage>
</organism>
<gene>
    <name evidence="2" type="ORF">HPP92_013708</name>
</gene>
<sequence>MSMSMGEKPEDEISNGGSKSGCGSLLLQGTRESGNDKMLDGEVVDLIDVPVNVCETPDKMLKKAPELPHHLVFMDRAQLDVLE</sequence>
<evidence type="ECO:0000313" key="3">
    <source>
        <dbReference type="Proteomes" id="UP000639772"/>
    </source>
</evidence>
<evidence type="ECO:0000313" key="2">
    <source>
        <dbReference type="EMBL" id="KAG0478989.1"/>
    </source>
</evidence>
<reference evidence="2 3" key="1">
    <citation type="journal article" date="2020" name="Nat. Food">
        <title>A phased Vanilla planifolia genome enables genetic improvement of flavour and production.</title>
        <authorList>
            <person name="Hasing T."/>
            <person name="Tang H."/>
            <person name="Brym M."/>
            <person name="Khazi F."/>
            <person name="Huang T."/>
            <person name="Chambers A.H."/>
        </authorList>
    </citation>
    <scope>NUCLEOTIDE SEQUENCE [LARGE SCALE GENOMIC DNA]</scope>
    <source>
        <tissue evidence="2">Leaf</tissue>
    </source>
</reference>
<dbReference type="EMBL" id="JADCNM010000006">
    <property type="protein sequence ID" value="KAG0478989.1"/>
    <property type="molecule type" value="Genomic_DNA"/>
</dbReference>
<comment type="caution">
    <text evidence="2">The sequence shown here is derived from an EMBL/GenBank/DDBJ whole genome shotgun (WGS) entry which is preliminary data.</text>
</comment>
<dbReference type="Proteomes" id="UP000639772">
    <property type="component" value="Chromosome 6"/>
</dbReference>
<evidence type="ECO:0000256" key="1">
    <source>
        <dbReference type="SAM" id="MobiDB-lite"/>
    </source>
</evidence>
<proteinExistence type="predicted"/>